<feature type="binding site" evidence="16">
    <location>
        <begin position="73"/>
        <end position="76"/>
    </location>
    <ligand>
        <name>substrate</name>
    </ligand>
</feature>
<evidence type="ECO:0000313" key="20">
    <source>
        <dbReference type="Proteomes" id="UP000244890"/>
    </source>
</evidence>
<comment type="subunit">
    <text evidence="5 16">Homodimer.</text>
</comment>
<dbReference type="InterPro" id="IPR004619">
    <property type="entry name" value="Type_III_PanK"/>
</dbReference>
<dbReference type="GO" id="GO:0046872">
    <property type="term" value="F:metal ion binding"/>
    <property type="evidence" value="ECO:0007669"/>
    <property type="project" value="UniProtKB-KW"/>
</dbReference>
<comment type="similarity">
    <text evidence="14 16">Belongs to the type III pantothenate kinase family.</text>
</comment>
<dbReference type="OrthoDB" id="5347692at2"/>
<evidence type="ECO:0000256" key="6">
    <source>
        <dbReference type="ARBA" id="ARBA00012102"/>
    </source>
</evidence>
<feature type="binding site" evidence="16">
    <location>
        <begin position="5"/>
        <end position="12"/>
    </location>
    <ligand>
        <name>ATP</name>
        <dbReference type="ChEBI" id="CHEBI:30616"/>
    </ligand>
</feature>
<feature type="binding site" evidence="16">
    <location>
        <position position="93"/>
    </location>
    <ligand>
        <name>ATP</name>
        <dbReference type="ChEBI" id="CHEBI:30616"/>
    </ligand>
</feature>
<keyword evidence="8 16" id="KW-0808">Transferase</keyword>
<evidence type="ECO:0000256" key="4">
    <source>
        <dbReference type="ARBA" id="ARBA00005225"/>
    </source>
</evidence>
<accession>A0A099U8S8</accession>
<keyword evidence="19" id="KW-1185">Reference proteome</keyword>
<dbReference type="KEGG" id="had:CDV25_03780"/>
<dbReference type="NCBIfam" id="TIGR00671">
    <property type="entry name" value="baf"/>
    <property type="match status" value="1"/>
</dbReference>
<evidence type="ECO:0000256" key="15">
    <source>
        <dbReference type="ARBA" id="ARBA00040883"/>
    </source>
</evidence>
<dbReference type="GO" id="GO:0015937">
    <property type="term" value="P:coenzyme A biosynthetic process"/>
    <property type="evidence" value="ECO:0007669"/>
    <property type="project" value="UniProtKB-UniRule"/>
</dbReference>
<dbReference type="PANTHER" id="PTHR34265">
    <property type="entry name" value="TYPE III PANTOTHENATE KINASE"/>
    <property type="match status" value="1"/>
</dbReference>
<feature type="binding site" evidence="16">
    <location>
        <position position="90"/>
    </location>
    <ligand>
        <name>K(+)</name>
        <dbReference type="ChEBI" id="CHEBI:29103"/>
    </ligand>
</feature>
<sequence>MILCDIGNSFLHFYYHGKVWRESKDNLSVKDSKEIIIFISVNEELTKTLLYSHASCFDLTPFLSLDTNYKGLGVDRIAACKAIKDGVIVDAGSAITIDVMQQGIHLGGYILPGIAQYKKVLGLIPILDCEMNLGVSVDTFPQNTRDAVSFGMLKSILLMIENTSKSKKIYFTGGDGKFLSRFFVNCIYDELLVFKGMQKVITEEITSKGIVL</sequence>
<reference evidence="18 19" key="1">
    <citation type="journal article" date="2014" name="Genome Announc.">
        <title>Draft genome sequences of eight enterohepatic helicobacter species isolated from both laboratory and wild rodents.</title>
        <authorList>
            <person name="Sheh A."/>
            <person name="Shen Z."/>
            <person name="Fox J.G."/>
        </authorList>
    </citation>
    <scope>NUCLEOTIDE SEQUENCE [LARGE SCALE GENOMIC DNA]</scope>
    <source>
        <strain evidence="18 19">MIT-03-7007</strain>
    </source>
</reference>
<keyword evidence="10 16" id="KW-0418">Kinase</keyword>
<evidence type="ECO:0000256" key="3">
    <source>
        <dbReference type="ARBA" id="ARBA00004496"/>
    </source>
</evidence>
<evidence type="ECO:0000256" key="16">
    <source>
        <dbReference type="HAMAP-Rule" id="MF_01274"/>
    </source>
</evidence>
<comment type="cofactor">
    <cofactor evidence="2">
        <name>K(+)</name>
        <dbReference type="ChEBI" id="CHEBI:29103"/>
    </cofactor>
</comment>
<comment type="catalytic activity">
    <reaction evidence="1 16">
        <text>(R)-pantothenate + ATP = (R)-4'-phosphopantothenate + ADP + H(+)</text>
        <dbReference type="Rhea" id="RHEA:16373"/>
        <dbReference type="ChEBI" id="CHEBI:10986"/>
        <dbReference type="ChEBI" id="CHEBI:15378"/>
        <dbReference type="ChEBI" id="CHEBI:29032"/>
        <dbReference type="ChEBI" id="CHEBI:30616"/>
        <dbReference type="ChEBI" id="CHEBI:456216"/>
        <dbReference type="EC" id="2.7.1.33"/>
    </reaction>
</comment>
<comment type="subcellular location">
    <subcellularLocation>
        <location evidence="3 16">Cytoplasm</location>
    </subcellularLocation>
</comment>
<feature type="active site" description="Proton acceptor" evidence="16">
    <location>
        <position position="75"/>
    </location>
</feature>
<organism evidence="18 19">
    <name type="scientific">Helicobacter apodemus</name>
    <dbReference type="NCBI Taxonomy" id="135569"/>
    <lineage>
        <taxon>Bacteria</taxon>
        <taxon>Pseudomonadati</taxon>
        <taxon>Campylobacterota</taxon>
        <taxon>Epsilonproteobacteria</taxon>
        <taxon>Campylobacterales</taxon>
        <taxon>Helicobacteraceae</taxon>
        <taxon>Helicobacter</taxon>
    </lineage>
</organism>
<gene>
    <name evidence="16" type="primary">coaX</name>
    <name evidence="17" type="ORF">CDV25_03780</name>
    <name evidence="18" type="ORF">LS72_009255</name>
</gene>
<dbReference type="SUPFAM" id="SSF53067">
    <property type="entry name" value="Actin-like ATPase domain"/>
    <property type="match status" value="2"/>
</dbReference>
<comment type="pathway">
    <text evidence="4 16">Cofactor biosynthesis; coenzyme A biosynthesis; CoA from (R)-pantothenate: step 1/5.</text>
</comment>
<keyword evidence="12 16" id="KW-0630">Potassium</keyword>
<evidence type="ECO:0000256" key="5">
    <source>
        <dbReference type="ARBA" id="ARBA00011738"/>
    </source>
</evidence>
<dbReference type="EC" id="2.7.1.33" evidence="6 16"/>
<feature type="binding site" evidence="16">
    <location>
        <position position="69"/>
    </location>
    <ligand>
        <name>substrate</name>
    </ligand>
</feature>
<dbReference type="RefSeq" id="WP_034554281.1">
    <property type="nucleotide sequence ID" value="NZ_CP021886.1"/>
</dbReference>
<evidence type="ECO:0000256" key="7">
    <source>
        <dbReference type="ARBA" id="ARBA00022490"/>
    </source>
</evidence>
<reference evidence="18" key="3">
    <citation type="submission" date="2018-04" db="EMBL/GenBank/DDBJ databases">
        <authorList>
            <person name="Sheh A."/>
            <person name="Shen Z."/>
            <person name="Mannion A.J."/>
            <person name="Fox J.G."/>
        </authorList>
    </citation>
    <scope>NUCLEOTIDE SEQUENCE</scope>
    <source>
        <strain evidence="18">MIT-03-7007</strain>
    </source>
</reference>
<keyword evidence="16" id="KW-0479">Metal-binding</keyword>
<dbReference type="GO" id="GO:0005737">
    <property type="term" value="C:cytoplasm"/>
    <property type="evidence" value="ECO:0007669"/>
    <property type="project" value="UniProtKB-SubCell"/>
</dbReference>
<dbReference type="UniPathway" id="UPA00241">
    <property type="reaction ID" value="UER00352"/>
</dbReference>
<evidence type="ECO:0000313" key="17">
    <source>
        <dbReference type="EMBL" id="AWI33984.1"/>
    </source>
</evidence>
<evidence type="ECO:0000256" key="11">
    <source>
        <dbReference type="ARBA" id="ARBA00022840"/>
    </source>
</evidence>
<dbReference type="InterPro" id="IPR043129">
    <property type="entry name" value="ATPase_NBD"/>
</dbReference>
<dbReference type="PANTHER" id="PTHR34265:SF1">
    <property type="entry name" value="TYPE III PANTOTHENATE KINASE"/>
    <property type="match status" value="1"/>
</dbReference>
<reference evidence="17 20" key="2">
    <citation type="submission" date="2017-06" db="EMBL/GenBank/DDBJ databases">
        <title>Complete genome of Helicobacter apodemus.</title>
        <authorList>
            <person name="Cho S."/>
        </authorList>
    </citation>
    <scope>NUCLEOTIDE SEQUENCE [LARGE SCALE GENOMIC DNA]</scope>
    <source>
        <strain evidence="17">SCJK1</strain>
        <strain evidence="20">SNUVETPUB-15-01</strain>
    </source>
</reference>
<dbReference type="Proteomes" id="UP000244890">
    <property type="component" value="Chromosome"/>
</dbReference>
<dbReference type="EMBL" id="JRPC02000028">
    <property type="protein sequence ID" value="TLE13992.1"/>
    <property type="molecule type" value="Genomic_DNA"/>
</dbReference>
<dbReference type="NCBIfam" id="NF009872">
    <property type="entry name" value="PRK13333.1"/>
    <property type="match status" value="1"/>
</dbReference>
<evidence type="ECO:0000313" key="18">
    <source>
        <dbReference type="EMBL" id="TLE13992.1"/>
    </source>
</evidence>
<evidence type="ECO:0000256" key="14">
    <source>
        <dbReference type="ARBA" id="ARBA00038036"/>
    </source>
</evidence>
<evidence type="ECO:0000256" key="2">
    <source>
        <dbReference type="ARBA" id="ARBA00001958"/>
    </source>
</evidence>
<dbReference type="AlphaFoldDB" id="A0A099U8S8"/>
<evidence type="ECO:0000256" key="9">
    <source>
        <dbReference type="ARBA" id="ARBA00022741"/>
    </source>
</evidence>
<dbReference type="Gene3D" id="3.30.420.40">
    <property type="match status" value="2"/>
</dbReference>
<keyword evidence="11 16" id="KW-0067">ATP-binding</keyword>
<evidence type="ECO:0000313" key="19">
    <source>
        <dbReference type="Proteomes" id="UP000029920"/>
    </source>
</evidence>
<keyword evidence="9 16" id="KW-0547">Nucleotide-binding</keyword>
<dbReference type="Pfam" id="PF03309">
    <property type="entry name" value="Pan_kinase"/>
    <property type="match status" value="1"/>
</dbReference>
<dbReference type="Proteomes" id="UP000029920">
    <property type="component" value="Unassembled WGS sequence"/>
</dbReference>
<keyword evidence="13 16" id="KW-0173">Coenzyme A biosynthesis</keyword>
<dbReference type="GO" id="GO:0004594">
    <property type="term" value="F:pantothenate kinase activity"/>
    <property type="evidence" value="ECO:0007669"/>
    <property type="project" value="UniProtKB-UniRule"/>
</dbReference>
<dbReference type="CDD" id="cd24015">
    <property type="entry name" value="ASKHA_NBD_PanK-III"/>
    <property type="match status" value="1"/>
</dbReference>
<protein>
    <recommendedName>
        <fullName evidence="15 16">Type III pantothenate kinase</fullName>
        <ecNumber evidence="6 16">2.7.1.33</ecNumber>
    </recommendedName>
    <alternativeName>
        <fullName evidence="16">PanK-III</fullName>
    </alternativeName>
    <alternativeName>
        <fullName evidence="16">Pantothenic acid kinase</fullName>
    </alternativeName>
</protein>
<evidence type="ECO:0000256" key="13">
    <source>
        <dbReference type="ARBA" id="ARBA00022993"/>
    </source>
</evidence>
<proteinExistence type="inferred from homology"/>
<feature type="binding site" evidence="16">
    <location>
        <position position="144"/>
    </location>
    <ligand>
        <name>substrate</name>
    </ligand>
</feature>
<evidence type="ECO:0000256" key="12">
    <source>
        <dbReference type="ARBA" id="ARBA00022958"/>
    </source>
</evidence>
<comment type="function">
    <text evidence="16">Catalyzes the phosphorylation of pantothenate (Pan), the first step in CoA biosynthesis.</text>
</comment>
<comment type="cofactor">
    <cofactor evidence="16">
        <name>NH4(+)</name>
        <dbReference type="ChEBI" id="CHEBI:28938"/>
    </cofactor>
    <cofactor evidence="16">
        <name>K(+)</name>
        <dbReference type="ChEBI" id="CHEBI:29103"/>
    </cofactor>
    <text evidence="16">A monovalent cation. Ammonium or potassium.</text>
</comment>
<evidence type="ECO:0000256" key="10">
    <source>
        <dbReference type="ARBA" id="ARBA00022777"/>
    </source>
</evidence>
<evidence type="ECO:0000256" key="8">
    <source>
        <dbReference type="ARBA" id="ARBA00022679"/>
    </source>
</evidence>
<dbReference type="GO" id="GO:0005524">
    <property type="term" value="F:ATP binding"/>
    <property type="evidence" value="ECO:0007669"/>
    <property type="project" value="UniProtKB-UniRule"/>
</dbReference>
<evidence type="ECO:0000256" key="1">
    <source>
        <dbReference type="ARBA" id="ARBA00001206"/>
    </source>
</evidence>
<dbReference type="HAMAP" id="MF_01274">
    <property type="entry name" value="Pantothen_kinase_3"/>
    <property type="match status" value="1"/>
</dbReference>
<keyword evidence="7 16" id="KW-0963">Cytoplasm</keyword>
<name>A0A099U8S8_9HELI</name>
<dbReference type="EMBL" id="CP021886">
    <property type="protein sequence ID" value="AWI33984.1"/>
    <property type="molecule type" value="Genomic_DNA"/>
</dbReference>